<evidence type="ECO:0000256" key="2">
    <source>
        <dbReference type="PROSITE-ProRule" id="PRU00335"/>
    </source>
</evidence>
<accession>A0A2G5K5D1</accession>
<evidence type="ECO:0000313" key="5">
    <source>
        <dbReference type="Proteomes" id="UP000231516"/>
    </source>
</evidence>
<evidence type="ECO:0000313" key="4">
    <source>
        <dbReference type="EMBL" id="PIB24090.1"/>
    </source>
</evidence>
<dbReference type="SUPFAM" id="SSF48498">
    <property type="entry name" value="Tetracyclin repressor-like, C-terminal domain"/>
    <property type="match status" value="1"/>
</dbReference>
<dbReference type="OrthoDB" id="9814200at2"/>
<name>A0A2G5K5D1_9RHOB</name>
<dbReference type="Pfam" id="PF00440">
    <property type="entry name" value="TetR_N"/>
    <property type="match status" value="1"/>
</dbReference>
<dbReference type="SUPFAM" id="SSF46689">
    <property type="entry name" value="Homeodomain-like"/>
    <property type="match status" value="1"/>
</dbReference>
<dbReference type="Pfam" id="PF17932">
    <property type="entry name" value="TetR_C_24"/>
    <property type="match status" value="1"/>
</dbReference>
<comment type="caution">
    <text evidence="4">The sequence shown here is derived from an EMBL/GenBank/DDBJ whole genome shotgun (WGS) entry which is preliminary data.</text>
</comment>
<feature type="domain" description="HTH tetR-type" evidence="3">
    <location>
        <begin position="10"/>
        <end position="70"/>
    </location>
</feature>
<dbReference type="InterPro" id="IPR050109">
    <property type="entry name" value="HTH-type_TetR-like_transc_reg"/>
</dbReference>
<dbReference type="AlphaFoldDB" id="A0A2G5K5D1"/>
<dbReference type="GO" id="GO:0003700">
    <property type="term" value="F:DNA-binding transcription factor activity"/>
    <property type="evidence" value="ECO:0007669"/>
    <property type="project" value="TreeGrafter"/>
</dbReference>
<gene>
    <name evidence="4" type="ORF">BFP76_02270</name>
</gene>
<dbReference type="InterPro" id="IPR009057">
    <property type="entry name" value="Homeodomain-like_sf"/>
</dbReference>
<keyword evidence="5" id="KW-1185">Reference proteome</keyword>
<evidence type="ECO:0000259" key="3">
    <source>
        <dbReference type="PROSITE" id="PS50977"/>
    </source>
</evidence>
<dbReference type="InterPro" id="IPR001647">
    <property type="entry name" value="HTH_TetR"/>
</dbReference>
<dbReference type="PROSITE" id="PS50977">
    <property type="entry name" value="HTH_TETR_2"/>
    <property type="match status" value="1"/>
</dbReference>
<dbReference type="Gene3D" id="1.10.357.10">
    <property type="entry name" value="Tetracycline Repressor, domain 2"/>
    <property type="match status" value="1"/>
</dbReference>
<evidence type="ECO:0000256" key="1">
    <source>
        <dbReference type="ARBA" id="ARBA00023125"/>
    </source>
</evidence>
<dbReference type="EMBL" id="MDGM01000012">
    <property type="protein sequence ID" value="PIB24090.1"/>
    <property type="molecule type" value="Genomic_DNA"/>
</dbReference>
<dbReference type="InterPro" id="IPR041490">
    <property type="entry name" value="KstR2_TetR_C"/>
</dbReference>
<dbReference type="PRINTS" id="PR00455">
    <property type="entry name" value="HTHTETR"/>
</dbReference>
<feature type="DNA-binding region" description="H-T-H motif" evidence="2">
    <location>
        <begin position="33"/>
        <end position="52"/>
    </location>
</feature>
<protein>
    <submittedName>
        <fullName evidence="4">TetR family transcriptional regulator</fullName>
    </submittedName>
</protein>
<proteinExistence type="predicted"/>
<keyword evidence="1 2" id="KW-0238">DNA-binding</keyword>
<organism evidence="4 5">
    <name type="scientific">Paramylibacter kogurei</name>
    <dbReference type="NCBI Taxonomy" id="1889778"/>
    <lineage>
        <taxon>Bacteria</taxon>
        <taxon>Pseudomonadati</taxon>
        <taxon>Pseudomonadota</taxon>
        <taxon>Alphaproteobacteria</taxon>
        <taxon>Rhodobacterales</taxon>
        <taxon>Paracoccaceae</taxon>
        <taxon>Paramylibacter</taxon>
    </lineage>
</organism>
<dbReference type="InterPro" id="IPR036271">
    <property type="entry name" value="Tet_transcr_reg_TetR-rel_C_sf"/>
</dbReference>
<reference evidence="4 5" key="1">
    <citation type="submission" date="2016-08" db="EMBL/GenBank/DDBJ databases">
        <title>Draft genome of Amylibacter sp. strain 4G11.</title>
        <authorList>
            <person name="Wong S.-K."/>
            <person name="Hamasaki K."/>
            <person name="Yoshizawa S."/>
        </authorList>
    </citation>
    <scope>NUCLEOTIDE SEQUENCE [LARGE SCALE GENOMIC DNA]</scope>
    <source>
        <strain evidence="4 5">4G11</strain>
    </source>
</reference>
<dbReference type="RefSeq" id="WP_099592369.1">
    <property type="nucleotide sequence ID" value="NZ_MDGM01000012.1"/>
</dbReference>
<sequence length="201" mass="22217">MARPKGSTGFKTADRILDESLALIARLGYAAVSMRMIADAVGVNASAIYNHFPTKQAILHRLMADHMTGLLDAWRDENSAGMAPAAALAHFARFHIRYNIARPDQVFISYMELRALEPDNFEAIETLRREYEQIPRSIIDAGQASGQFEIDDAHVATMAVLASLTGVNTWFKTTGRLSAKDIENTYAAFILRAVGCKLEEL</sequence>
<dbReference type="PANTHER" id="PTHR30055">
    <property type="entry name" value="HTH-TYPE TRANSCRIPTIONAL REGULATOR RUTR"/>
    <property type="match status" value="1"/>
</dbReference>
<dbReference type="Proteomes" id="UP000231516">
    <property type="component" value="Unassembled WGS sequence"/>
</dbReference>
<dbReference type="GO" id="GO:0000976">
    <property type="term" value="F:transcription cis-regulatory region binding"/>
    <property type="evidence" value="ECO:0007669"/>
    <property type="project" value="TreeGrafter"/>
</dbReference>
<dbReference type="PANTHER" id="PTHR30055:SF200">
    <property type="entry name" value="HTH-TYPE TRANSCRIPTIONAL REPRESSOR BDCR"/>
    <property type="match status" value="1"/>
</dbReference>